<dbReference type="SUPFAM" id="SSF52087">
    <property type="entry name" value="CRAL/TRIO domain"/>
    <property type="match status" value="1"/>
</dbReference>
<dbReference type="PANTHER" id="PTHR45824">
    <property type="entry name" value="GH16843P"/>
    <property type="match status" value="1"/>
</dbReference>
<accession>A0A9P8P8L8</accession>
<dbReference type="Pfam" id="PF00650">
    <property type="entry name" value="CRAL_TRIO"/>
    <property type="match status" value="1"/>
</dbReference>
<organism evidence="3 4">
    <name type="scientific">Wickerhamomyces mucosus</name>
    <dbReference type="NCBI Taxonomy" id="1378264"/>
    <lineage>
        <taxon>Eukaryota</taxon>
        <taxon>Fungi</taxon>
        <taxon>Dikarya</taxon>
        <taxon>Ascomycota</taxon>
        <taxon>Saccharomycotina</taxon>
        <taxon>Saccharomycetes</taxon>
        <taxon>Phaffomycetales</taxon>
        <taxon>Wickerhamomycetaceae</taxon>
        <taxon>Wickerhamomyces</taxon>
    </lineage>
</organism>
<feature type="region of interest" description="Disordered" evidence="1">
    <location>
        <begin position="1"/>
        <end position="20"/>
    </location>
</feature>
<dbReference type="SUPFAM" id="SSF46938">
    <property type="entry name" value="CRAL/TRIO N-terminal domain"/>
    <property type="match status" value="1"/>
</dbReference>
<dbReference type="OrthoDB" id="3979378at2759"/>
<dbReference type="PROSITE" id="PS50191">
    <property type="entry name" value="CRAL_TRIO"/>
    <property type="match status" value="1"/>
</dbReference>
<dbReference type="SMART" id="SM01100">
    <property type="entry name" value="CRAL_TRIO_N"/>
    <property type="match status" value="1"/>
</dbReference>
<dbReference type="Pfam" id="PF03765">
    <property type="entry name" value="CRAL_TRIO_N"/>
    <property type="match status" value="1"/>
</dbReference>
<evidence type="ECO:0000256" key="1">
    <source>
        <dbReference type="SAM" id="MobiDB-lite"/>
    </source>
</evidence>
<proteinExistence type="predicted"/>
<protein>
    <recommendedName>
        <fullName evidence="2">CRAL-TRIO domain-containing protein</fullName>
    </recommendedName>
</protein>
<dbReference type="InterPro" id="IPR036273">
    <property type="entry name" value="CRAL/TRIO_N_dom_sf"/>
</dbReference>
<dbReference type="InterPro" id="IPR052578">
    <property type="entry name" value="PI_Transfer_CRAL-TRIO"/>
</dbReference>
<evidence type="ECO:0000313" key="3">
    <source>
        <dbReference type="EMBL" id="KAH3666689.1"/>
    </source>
</evidence>
<dbReference type="InterPro" id="IPR036865">
    <property type="entry name" value="CRAL-TRIO_dom_sf"/>
</dbReference>
<dbReference type="GO" id="GO:0008526">
    <property type="term" value="F:phosphatidylinositol transfer activity"/>
    <property type="evidence" value="ECO:0007669"/>
    <property type="project" value="TreeGrafter"/>
</dbReference>
<dbReference type="SMART" id="SM00516">
    <property type="entry name" value="SEC14"/>
    <property type="match status" value="1"/>
</dbReference>
<dbReference type="AlphaFoldDB" id="A0A9P8P8L8"/>
<dbReference type="Proteomes" id="UP000769528">
    <property type="component" value="Unassembled WGS sequence"/>
</dbReference>
<dbReference type="CDD" id="cd00170">
    <property type="entry name" value="SEC14"/>
    <property type="match status" value="1"/>
</dbReference>
<comment type="caution">
    <text evidence="3">The sequence shown here is derived from an EMBL/GenBank/DDBJ whole genome shotgun (WGS) entry which is preliminary data.</text>
</comment>
<gene>
    <name evidence="3" type="ORF">WICMUC_005506</name>
</gene>
<dbReference type="InterPro" id="IPR001251">
    <property type="entry name" value="CRAL-TRIO_dom"/>
</dbReference>
<dbReference type="InterPro" id="IPR011074">
    <property type="entry name" value="CRAL/TRIO_N_dom"/>
</dbReference>
<reference evidence="3" key="1">
    <citation type="journal article" date="2021" name="Open Biol.">
        <title>Shared evolutionary footprints suggest mitochondrial oxidative damage underlies multiple complex I losses in fungi.</title>
        <authorList>
            <person name="Schikora-Tamarit M.A."/>
            <person name="Marcet-Houben M."/>
            <person name="Nosek J."/>
            <person name="Gabaldon T."/>
        </authorList>
    </citation>
    <scope>NUCLEOTIDE SEQUENCE</scope>
    <source>
        <strain evidence="3">CBS6341</strain>
    </source>
</reference>
<dbReference type="PANTHER" id="PTHR45824:SF29">
    <property type="entry name" value="GH16843P"/>
    <property type="match status" value="1"/>
</dbReference>
<dbReference type="Gene3D" id="3.40.525.10">
    <property type="entry name" value="CRAL-TRIO lipid binding domain"/>
    <property type="match status" value="1"/>
</dbReference>
<dbReference type="EMBL" id="JAEUBF010001406">
    <property type="protein sequence ID" value="KAH3666689.1"/>
    <property type="molecule type" value="Genomic_DNA"/>
</dbReference>
<keyword evidence="4" id="KW-1185">Reference proteome</keyword>
<sequence>MFRSLSKNSIKSSSSSSSLIDESKWIPVNTPYLKPDSIKTPDDINLSKDEEIKYNEVLEYFNRDDFVVRSTEKDDIDSEKLPLFEEEKIWLSKECLLRYLRATKWKVSEAIKRIELSLGWRREFGLIPSYKNQNVEILTSDLISHENSTGKSVILGYDKTSRPILYLKNGRQNTKPSIRQVQNLVYFLESTITFMPKNQEKIALIIDYKHYNVEGTTAKIPSLSISKQVLHILQTHYPERLGKAFFANIPYLAYSFMKIMNPFIDPITREKIVLEEGKFTEFIDNEQLDKDYEGLLKFEYNHEQYWPALSKSIKDLKSSHFEKFKELGGSIGLSESKFKSV</sequence>
<reference evidence="3" key="2">
    <citation type="submission" date="2021-01" db="EMBL/GenBank/DDBJ databases">
        <authorList>
            <person name="Schikora-Tamarit M.A."/>
        </authorList>
    </citation>
    <scope>NUCLEOTIDE SEQUENCE</scope>
    <source>
        <strain evidence="3">CBS6341</strain>
    </source>
</reference>
<feature type="domain" description="CRAL-TRIO" evidence="2">
    <location>
        <begin position="154"/>
        <end position="300"/>
    </location>
</feature>
<evidence type="ECO:0000259" key="2">
    <source>
        <dbReference type="PROSITE" id="PS50191"/>
    </source>
</evidence>
<name>A0A9P8P8L8_9ASCO</name>
<evidence type="ECO:0000313" key="4">
    <source>
        <dbReference type="Proteomes" id="UP000769528"/>
    </source>
</evidence>